<protein>
    <recommendedName>
        <fullName evidence="2">Solute-binding protein family 5 domain-containing protein</fullName>
    </recommendedName>
</protein>
<dbReference type="Gene3D" id="3.10.105.10">
    <property type="entry name" value="Dipeptide-binding Protein, Domain 3"/>
    <property type="match status" value="1"/>
</dbReference>
<comment type="caution">
    <text evidence="3">The sequence shown here is derived from an EMBL/GenBank/DDBJ whole genome shotgun (WGS) entry which is preliminary data.</text>
</comment>
<dbReference type="Pfam" id="PF00496">
    <property type="entry name" value="SBP_bac_5"/>
    <property type="match status" value="1"/>
</dbReference>
<feature type="chain" id="PRO_5038876280" description="Solute-binding protein family 5 domain-containing protein" evidence="1">
    <location>
        <begin position="22"/>
        <end position="572"/>
    </location>
</feature>
<name>A0A9D1DXE5_9FIRM</name>
<gene>
    <name evidence="3" type="ORF">IAB37_04250</name>
</gene>
<dbReference type="PANTHER" id="PTHR30290">
    <property type="entry name" value="PERIPLASMIC BINDING COMPONENT OF ABC TRANSPORTER"/>
    <property type="match status" value="1"/>
</dbReference>
<organism evidence="3 4">
    <name type="scientific">Candidatus Faecivivens stercoravium</name>
    <dbReference type="NCBI Taxonomy" id="2840803"/>
    <lineage>
        <taxon>Bacteria</taxon>
        <taxon>Bacillati</taxon>
        <taxon>Bacillota</taxon>
        <taxon>Clostridia</taxon>
        <taxon>Eubacteriales</taxon>
        <taxon>Oscillospiraceae</taxon>
        <taxon>Oscillospiraceae incertae sedis</taxon>
        <taxon>Candidatus Faecivivens</taxon>
    </lineage>
</organism>
<dbReference type="SUPFAM" id="SSF53850">
    <property type="entry name" value="Periplasmic binding protein-like II"/>
    <property type="match status" value="1"/>
</dbReference>
<sequence length="572" mass="61877">MKLKRLAAALLAAGMAAMSLSGCFGIELGDGTTEVAATEDACRVGLYTPIDGDYLFTGAWGDTGADRDLRSLIYGGETVSVTAENTFTYNPSVISSVSISDGADGSRTYTYTLLGGLSYSDGSALTAQDYVFSVLLQSSPEFGELSGDNTAYEALEGYEAYASGETDTFTGVRWISDTQFSLTIAADWLPYYQEMLLTQVIPYPKAVLAANATLDDDGEGAYLTGLTVEALNETINGANQDGYRYLPTVTAGAYVLTAAENGVYTLEANPNYAGGYYRHQPNIQLLEVETARLDGSGDYDLIVGVTGRFGMESANRLLADGTMSGSLSYDSMVVSALTFDDSVSAEVRQALAYLIPMTEAADTLAGHWGQEALVNIPLASSYYTSCYPTVSGLRQENDPAAAELLLEEAGNGEPVILRYGYNPDDLEAEALWELLQTVDEESGLLEIQPVTDGGAAELSYTRRQESKSWNPWEEYEDGLLAEEAAELRNTAFNANSSRFTEKLYTFASSYTQKLPELPLAVYRATDLYSDRLIGYQEVDVYDDWTVWIQYARLVDLTGAETDAESSSPSEAE</sequence>
<accession>A0A9D1DXE5</accession>
<dbReference type="InterPro" id="IPR010916">
    <property type="entry name" value="TonB_box_CS"/>
</dbReference>
<evidence type="ECO:0000256" key="1">
    <source>
        <dbReference type="SAM" id="SignalP"/>
    </source>
</evidence>
<dbReference type="Gene3D" id="3.40.190.10">
    <property type="entry name" value="Periplasmic binding protein-like II"/>
    <property type="match status" value="1"/>
</dbReference>
<evidence type="ECO:0000313" key="4">
    <source>
        <dbReference type="Proteomes" id="UP000824241"/>
    </source>
</evidence>
<feature type="domain" description="Solute-binding protein family 5" evidence="2">
    <location>
        <begin position="104"/>
        <end position="436"/>
    </location>
</feature>
<dbReference type="InterPro" id="IPR039424">
    <property type="entry name" value="SBP_5"/>
</dbReference>
<evidence type="ECO:0000259" key="2">
    <source>
        <dbReference type="Pfam" id="PF00496"/>
    </source>
</evidence>
<keyword evidence="1" id="KW-0732">Signal</keyword>
<dbReference type="Proteomes" id="UP000824241">
    <property type="component" value="Unassembled WGS sequence"/>
</dbReference>
<dbReference type="PROSITE" id="PS00430">
    <property type="entry name" value="TONB_DEPENDENT_REC_1"/>
    <property type="match status" value="1"/>
</dbReference>
<dbReference type="PROSITE" id="PS51257">
    <property type="entry name" value="PROKAR_LIPOPROTEIN"/>
    <property type="match status" value="1"/>
</dbReference>
<dbReference type="AlphaFoldDB" id="A0A9D1DXE5"/>
<feature type="signal peptide" evidence="1">
    <location>
        <begin position="1"/>
        <end position="21"/>
    </location>
</feature>
<proteinExistence type="predicted"/>
<dbReference type="EMBL" id="DVHA01000137">
    <property type="protein sequence ID" value="HIR60767.1"/>
    <property type="molecule type" value="Genomic_DNA"/>
</dbReference>
<dbReference type="InterPro" id="IPR000914">
    <property type="entry name" value="SBP_5_dom"/>
</dbReference>
<reference evidence="3" key="1">
    <citation type="submission" date="2020-10" db="EMBL/GenBank/DDBJ databases">
        <authorList>
            <person name="Gilroy R."/>
        </authorList>
    </citation>
    <scope>NUCLEOTIDE SEQUENCE</scope>
    <source>
        <strain evidence="3">CHK189-12415</strain>
    </source>
</reference>
<reference evidence="3" key="2">
    <citation type="journal article" date="2021" name="PeerJ">
        <title>Extensive microbial diversity within the chicken gut microbiome revealed by metagenomics and culture.</title>
        <authorList>
            <person name="Gilroy R."/>
            <person name="Ravi A."/>
            <person name="Getino M."/>
            <person name="Pursley I."/>
            <person name="Horton D.L."/>
            <person name="Alikhan N.F."/>
            <person name="Baker D."/>
            <person name="Gharbi K."/>
            <person name="Hall N."/>
            <person name="Watson M."/>
            <person name="Adriaenssens E.M."/>
            <person name="Foster-Nyarko E."/>
            <person name="Jarju S."/>
            <person name="Secka A."/>
            <person name="Antonio M."/>
            <person name="Oren A."/>
            <person name="Chaudhuri R.R."/>
            <person name="La Ragione R."/>
            <person name="Hildebrand F."/>
            <person name="Pallen M.J."/>
        </authorList>
    </citation>
    <scope>NUCLEOTIDE SEQUENCE</scope>
    <source>
        <strain evidence="3">CHK189-12415</strain>
    </source>
</reference>
<dbReference type="GO" id="GO:0015833">
    <property type="term" value="P:peptide transport"/>
    <property type="evidence" value="ECO:0007669"/>
    <property type="project" value="TreeGrafter"/>
</dbReference>
<evidence type="ECO:0000313" key="3">
    <source>
        <dbReference type="EMBL" id="HIR60767.1"/>
    </source>
</evidence>
<dbReference type="GO" id="GO:1904680">
    <property type="term" value="F:peptide transmembrane transporter activity"/>
    <property type="evidence" value="ECO:0007669"/>
    <property type="project" value="TreeGrafter"/>
</dbReference>